<dbReference type="EMBL" id="JWZT01005675">
    <property type="protein sequence ID" value="KII60342.1"/>
    <property type="molecule type" value="Genomic_DNA"/>
</dbReference>
<gene>
    <name evidence="2" type="ORF">RF11_12124</name>
</gene>
<protein>
    <recommendedName>
        <fullName evidence="4">Tc1-like transposase DDE domain-containing protein</fullName>
    </recommendedName>
</protein>
<evidence type="ECO:0000313" key="3">
    <source>
        <dbReference type="Proteomes" id="UP000031668"/>
    </source>
</evidence>
<feature type="compositionally biased region" description="Low complexity" evidence="1">
    <location>
        <begin position="1"/>
        <end position="19"/>
    </location>
</feature>
<evidence type="ECO:0000313" key="2">
    <source>
        <dbReference type="EMBL" id="KII60342.1"/>
    </source>
</evidence>
<dbReference type="Proteomes" id="UP000031668">
    <property type="component" value="Unassembled WGS sequence"/>
</dbReference>
<evidence type="ECO:0008006" key="4">
    <source>
        <dbReference type="Google" id="ProtNLM"/>
    </source>
</evidence>
<evidence type="ECO:0000256" key="1">
    <source>
        <dbReference type="SAM" id="MobiDB-lite"/>
    </source>
</evidence>
<comment type="caution">
    <text evidence="2">The sequence shown here is derived from an EMBL/GenBank/DDBJ whole genome shotgun (WGS) entry which is preliminary data.</text>
</comment>
<feature type="region of interest" description="Disordered" evidence="1">
    <location>
        <begin position="1"/>
        <end position="22"/>
    </location>
</feature>
<reference evidence="2 3" key="1">
    <citation type="journal article" date="2014" name="Genome Biol. Evol.">
        <title>The genome of the myxosporean Thelohanellus kitauei shows adaptations to nutrient acquisition within its fish host.</title>
        <authorList>
            <person name="Yang Y."/>
            <person name="Xiong J."/>
            <person name="Zhou Z."/>
            <person name="Huo F."/>
            <person name="Miao W."/>
            <person name="Ran C."/>
            <person name="Liu Y."/>
            <person name="Zhang J."/>
            <person name="Feng J."/>
            <person name="Wang M."/>
            <person name="Wang M."/>
            <person name="Wang L."/>
            <person name="Yao B."/>
        </authorList>
    </citation>
    <scope>NUCLEOTIDE SEQUENCE [LARGE SCALE GENOMIC DNA]</scope>
    <source>
        <strain evidence="2">Wuqing</strain>
    </source>
</reference>
<keyword evidence="3" id="KW-1185">Reference proteome</keyword>
<proteinExistence type="predicted"/>
<accession>A0A0C2IU31</accession>
<sequence>MENSNNSTTTNQEEATQNQHKVKFSTTNEIGCSARLYKRKIQEGQEALFVRISNIDYIREEISQNIVNIVSENNDTRFRGIQTNVGEPGIERNLSTISRKVKKKKSTRNRIRQIHNVRNFEFSLNTHQNFFQMINDEPDESLIFIDESFINLHQKFHYGYAPTGMTPTLNEPTKRSQNIFMLGCHFDFWGCFILHRRRSNQREYVHQFPQNSKFSIYRAIERENYGKFQNP</sequence>
<dbReference type="AlphaFoldDB" id="A0A0C2IU31"/>
<name>A0A0C2IU31_THEKT</name>
<organism evidence="2 3">
    <name type="scientific">Thelohanellus kitauei</name>
    <name type="common">Myxosporean</name>
    <dbReference type="NCBI Taxonomy" id="669202"/>
    <lineage>
        <taxon>Eukaryota</taxon>
        <taxon>Metazoa</taxon>
        <taxon>Cnidaria</taxon>
        <taxon>Myxozoa</taxon>
        <taxon>Myxosporea</taxon>
        <taxon>Bivalvulida</taxon>
        <taxon>Platysporina</taxon>
        <taxon>Myxobolidae</taxon>
        <taxon>Thelohanellus</taxon>
    </lineage>
</organism>